<accession>A0ABQ0QPH7</accession>
<evidence type="ECO:0000313" key="1">
    <source>
        <dbReference type="EMBL" id="GBR52442.1"/>
    </source>
</evidence>
<evidence type="ECO:0000313" key="2">
    <source>
        <dbReference type="Proteomes" id="UP001062632"/>
    </source>
</evidence>
<reference evidence="1 2" key="1">
    <citation type="submission" date="2013-04" db="EMBL/GenBank/DDBJ databases">
        <title>The genome sequencing project of 58 acetic acid bacteria.</title>
        <authorList>
            <person name="Okamoto-Kainuma A."/>
            <person name="Ishikawa M."/>
            <person name="Umino S."/>
            <person name="Koizumi Y."/>
            <person name="Shiwa Y."/>
            <person name="Yoshikawa H."/>
            <person name="Matsutani M."/>
            <person name="Matsushita K."/>
        </authorList>
    </citation>
    <scope>NUCLEOTIDE SEQUENCE [LARGE SCALE GENOMIC DNA]</scope>
    <source>
        <strain evidence="1 2">NBRC 106555</strain>
    </source>
</reference>
<sequence>MFHCESVLHGNWVIKTEWVTCISKKSVINIDIEINNSNILYNVNLVFRALGLGEGLLNSYIVSYFEVFKNAAQTVC</sequence>
<comment type="caution">
    <text evidence="1">The sequence shown here is derived from an EMBL/GenBank/DDBJ whole genome shotgun (WGS) entry which is preliminary data.</text>
</comment>
<keyword evidence="2" id="KW-1185">Reference proteome</keyword>
<gene>
    <name evidence="1" type="ORF">AA106555_0918</name>
</gene>
<protein>
    <submittedName>
        <fullName evidence="1">Uncharacterized protein</fullName>
    </submittedName>
</protein>
<dbReference type="EMBL" id="BAQC01000025">
    <property type="protein sequence ID" value="GBR52442.1"/>
    <property type="molecule type" value="Genomic_DNA"/>
</dbReference>
<proteinExistence type="predicted"/>
<dbReference type="Proteomes" id="UP001062632">
    <property type="component" value="Unassembled WGS sequence"/>
</dbReference>
<name>A0ABQ0QPH7_9PROT</name>
<organism evidence="1 2">
    <name type="scientific">Neokomagataea thailandica NBRC 106555</name>
    <dbReference type="NCBI Taxonomy" id="1223520"/>
    <lineage>
        <taxon>Bacteria</taxon>
        <taxon>Pseudomonadati</taxon>
        <taxon>Pseudomonadota</taxon>
        <taxon>Alphaproteobacteria</taxon>
        <taxon>Acetobacterales</taxon>
        <taxon>Acetobacteraceae</taxon>
        <taxon>Neokomagataea</taxon>
    </lineage>
</organism>